<keyword evidence="5" id="KW-1133">Transmembrane helix</keyword>
<accession>A0ABW9GCL2</accession>
<dbReference type="InterPro" id="IPR004090">
    <property type="entry name" value="Chemotax_Me-accpt_rcpt"/>
</dbReference>
<dbReference type="Proteomes" id="UP001629953">
    <property type="component" value="Unassembled WGS sequence"/>
</dbReference>
<evidence type="ECO:0000256" key="2">
    <source>
        <dbReference type="ARBA" id="ARBA00023224"/>
    </source>
</evidence>
<dbReference type="EMBL" id="JBEQCT010000011">
    <property type="protein sequence ID" value="MFM2486788.1"/>
    <property type="molecule type" value="Genomic_DNA"/>
</dbReference>
<evidence type="ECO:0000313" key="9">
    <source>
        <dbReference type="Proteomes" id="UP001629953"/>
    </source>
</evidence>
<keyword evidence="5" id="KW-0812">Transmembrane</keyword>
<dbReference type="InterPro" id="IPR003660">
    <property type="entry name" value="HAMP_dom"/>
</dbReference>
<dbReference type="Pfam" id="PF07238">
    <property type="entry name" value="PilZ"/>
    <property type="match status" value="1"/>
</dbReference>
<dbReference type="PANTHER" id="PTHR32089">
    <property type="entry name" value="METHYL-ACCEPTING CHEMOTAXIS PROTEIN MCPB"/>
    <property type="match status" value="1"/>
</dbReference>
<dbReference type="SUPFAM" id="SSF58104">
    <property type="entry name" value="Methyl-accepting chemotaxis protein (MCP) signaling domain"/>
    <property type="match status" value="1"/>
</dbReference>
<dbReference type="Gene3D" id="6.10.340.10">
    <property type="match status" value="1"/>
</dbReference>
<keyword evidence="2 4" id="KW-0807">Transducer</keyword>
<comment type="caution">
    <text evidence="8">The sequence shown here is derived from an EMBL/GenBank/DDBJ whole genome shotgun (WGS) entry which is preliminary data.</text>
</comment>
<name>A0ABW9GCL2_9GAMM</name>
<sequence length="671" mass="73871">MVTKKVLSIRTKLIILTGILSAVLLGVICMVWLSLQHSHANAQIINIAGRQRMLTKKFSAEQLYQALSKTPNQQLSGVLGIANTEKLYEVSLTALLKGGKTYTDLALKQPITLPFYGDSEIYLSTLEKVKQQWHQQLAAAKSMQAAKGQADFSQKVNEFLALNHQAMVTMNQAVGIFTQHTNDDTNAIAADIETLSFIILLVCVLLSIWTIRSISKPMSQLLRSSQRISIGKLQPETKLIALINTSETGQIASCLEQLRETLQTTLAEMQTSSYQVHLSADQVSSLSADISAVNASEQTQFKRMIESSDELSHASQQFGDIAGSTSEVVIKCTTCSQLASDSVAENIEMMHTTANETQRASDVIQALSSTAESVYGIVDSIHNISDQTNLLALNAAIEAARAGEQGRGFAVVADEVRTLAARTGRATNEISQLIGQLTDGVNNAVESMQRVAQRVSSSQEKSNKTEENIEIVRQLIGQVSLAQEQIGEQARIQHTQLSKLKEKQTELYETLDESRQKSHSSSLIADQLALISQSINVNLERFDLGVVRRDVEKSADEKRHQPRLKAAFHCELRQGTIKYEGLTEDLSLGGACILSGESLPFSSNEPLEIRFNYTSDNSQDKLTLRGKLVGQSKTAQQQSQYHLQFIEMSEQQQATLQSIFDHHGINSQFES</sequence>
<dbReference type="InterPro" id="IPR009875">
    <property type="entry name" value="PilZ_domain"/>
</dbReference>
<evidence type="ECO:0000256" key="4">
    <source>
        <dbReference type="PROSITE-ProRule" id="PRU00284"/>
    </source>
</evidence>
<dbReference type="SMART" id="SM00283">
    <property type="entry name" value="MA"/>
    <property type="match status" value="1"/>
</dbReference>
<proteinExistence type="inferred from homology"/>
<dbReference type="InterPro" id="IPR004089">
    <property type="entry name" value="MCPsignal_dom"/>
</dbReference>
<dbReference type="Gene3D" id="2.40.10.220">
    <property type="entry name" value="predicted glycosyltransferase like domains"/>
    <property type="match status" value="1"/>
</dbReference>
<protein>
    <submittedName>
        <fullName evidence="8">Methyl-accepting chemotaxis protein</fullName>
    </submittedName>
</protein>
<dbReference type="RefSeq" id="WP_408625086.1">
    <property type="nucleotide sequence ID" value="NZ_JBEQCT010000011.1"/>
</dbReference>
<evidence type="ECO:0000256" key="3">
    <source>
        <dbReference type="ARBA" id="ARBA00029447"/>
    </source>
</evidence>
<feature type="domain" description="HAMP" evidence="7">
    <location>
        <begin position="212"/>
        <end position="267"/>
    </location>
</feature>
<dbReference type="PROSITE" id="PS50885">
    <property type="entry name" value="HAMP"/>
    <property type="match status" value="1"/>
</dbReference>
<dbReference type="SUPFAM" id="SSF141371">
    <property type="entry name" value="PilZ domain-like"/>
    <property type="match status" value="1"/>
</dbReference>
<dbReference type="Pfam" id="PF00015">
    <property type="entry name" value="MCPsignal"/>
    <property type="match status" value="1"/>
</dbReference>
<keyword evidence="5" id="KW-0472">Membrane</keyword>
<reference evidence="8 9" key="1">
    <citation type="journal article" date="2013" name="Int. J. Syst. Evol. Microbiol.">
        <title>Celerinatantimonas yamalensis sp. nov., a cold-adapted diazotrophic bacterium from a cold permafrost brine.</title>
        <authorList>
            <person name="Shcherbakova V."/>
            <person name="Chuvilskaya N."/>
            <person name="Rivkina E."/>
            <person name="Demidov N."/>
            <person name="Uchaeva V."/>
            <person name="Suetin S."/>
            <person name="Suzina N."/>
            <person name="Gilichinsky D."/>
        </authorList>
    </citation>
    <scope>NUCLEOTIDE SEQUENCE [LARGE SCALE GENOMIC DNA]</scope>
    <source>
        <strain evidence="8 9">C7</strain>
    </source>
</reference>
<evidence type="ECO:0000259" key="6">
    <source>
        <dbReference type="PROSITE" id="PS50111"/>
    </source>
</evidence>
<evidence type="ECO:0000313" key="8">
    <source>
        <dbReference type="EMBL" id="MFM2486788.1"/>
    </source>
</evidence>
<comment type="similarity">
    <text evidence="3">Belongs to the methyl-accepting chemotaxis (MCP) protein family.</text>
</comment>
<organism evidence="8 9">
    <name type="scientific">Celerinatantimonas yamalensis</name>
    <dbReference type="NCBI Taxonomy" id="559956"/>
    <lineage>
        <taxon>Bacteria</taxon>
        <taxon>Pseudomonadati</taxon>
        <taxon>Pseudomonadota</taxon>
        <taxon>Gammaproteobacteria</taxon>
        <taxon>Celerinatantimonadaceae</taxon>
        <taxon>Celerinatantimonas</taxon>
    </lineage>
</organism>
<dbReference type="PRINTS" id="PR00260">
    <property type="entry name" value="CHEMTRNSDUCR"/>
</dbReference>
<evidence type="ECO:0000256" key="1">
    <source>
        <dbReference type="ARBA" id="ARBA00004370"/>
    </source>
</evidence>
<evidence type="ECO:0000256" key="5">
    <source>
        <dbReference type="SAM" id="Phobius"/>
    </source>
</evidence>
<gene>
    <name evidence="8" type="ORF">ABUE30_17285</name>
</gene>
<dbReference type="PROSITE" id="PS50111">
    <property type="entry name" value="CHEMOTAXIS_TRANSDUC_2"/>
    <property type="match status" value="1"/>
</dbReference>
<keyword evidence="9" id="KW-1185">Reference proteome</keyword>
<feature type="transmembrane region" description="Helical" evidence="5">
    <location>
        <begin position="12"/>
        <end position="35"/>
    </location>
</feature>
<feature type="domain" description="Methyl-accepting transducer" evidence="6">
    <location>
        <begin position="272"/>
        <end position="519"/>
    </location>
</feature>
<evidence type="ECO:0000259" key="7">
    <source>
        <dbReference type="PROSITE" id="PS50885"/>
    </source>
</evidence>
<comment type="subcellular location">
    <subcellularLocation>
        <location evidence="1">Membrane</location>
    </subcellularLocation>
</comment>
<dbReference type="Gene3D" id="1.10.287.950">
    <property type="entry name" value="Methyl-accepting chemotaxis protein"/>
    <property type="match status" value="1"/>
</dbReference>
<dbReference type="PANTHER" id="PTHR32089:SF112">
    <property type="entry name" value="LYSOZYME-LIKE PROTEIN-RELATED"/>
    <property type="match status" value="1"/>
</dbReference>